<accession>A0A4R3NWR5</accession>
<evidence type="ECO:0000256" key="1">
    <source>
        <dbReference type="SAM" id="Coils"/>
    </source>
</evidence>
<organism evidence="4 5">
    <name type="scientific">Martelella mediterranea</name>
    <dbReference type="NCBI Taxonomy" id="293089"/>
    <lineage>
        <taxon>Bacteria</taxon>
        <taxon>Pseudomonadati</taxon>
        <taxon>Pseudomonadota</taxon>
        <taxon>Alphaproteobacteria</taxon>
        <taxon>Hyphomicrobiales</taxon>
        <taxon>Aurantimonadaceae</taxon>
        <taxon>Martelella</taxon>
    </lineage>
</organism>
<keyword evidence="3" id="KW-0812">Transmembrane</keyword>
<dbReference type="OrthoDB" id="9806878at2"/>
<keyword evidence="1" id="KW-0175">Coiled coil</keyword>
<gene>
    <name evidence="4" type="ORF">EDC90_1002214</name>
</gene>
<keyword evidence="3" id="KW-1133">Transmembrane helix</keyword>
<dbReference type="EMBL" id="SMAR01000002">
    <property type="protein sequence ID" value="TCT44664.1"/>
    <property type="molecule type" value="Genomic_DNA"/>
</dbReference>
<dbReference type="Pfam" id="PF11014">
    <property type="entry name" value="DUF2852"/>
    <property type="match status" value="1"/>
</dbReference>
<feature type="region of interest" description="Disordered" evidence="2">
    <location>
        <begin position="125"/>
        <end position="144"/>
    </location>
</feature>
<evidence type="ECO:0000256" key="2">
    <source>
        <dbReference type="SAM" id="MobiDB-lite"/>
    </source>
</evidence>
<feature type="coiled-coil region" evidence="1">
    <location>
        <begin position="85"/>
        <end position="119"/>
    </location>
</feature>
<feature type="region of interest" description="Disordered" evidence="2">
    <location>
        <begin position="63"/>
        <end position="82"/>
    </location>
</feature>
<dbReference type="InterPro" id="IPR021273">
    <property type="entry name" value="DUF2852"/>
</dbReference>
<keyword evidence="5" id="KW-1185">Reference proteome</keyword>
<dbReference type="AlphaFoldDB" id="A0A4R3NWR5"/>
<name>A0A4R3NWR5_9HYPH</name>
<dbReference type="RefSeq" id="WP_132308194.1">
    <property type="nucleotide sequence ID" value="NZ_SMAR01000002.1"/>
</dbReference>
<proteinExistence type="predicted"/>
<evidence type="ECO:0000313" key="5">
    <source>
        <dbReference type="Proteomes" id="UP000295097"/>
    </source>
</evidence>
<evidence type="ECO:0000256" key="3">
    <source>
        <dbReference type="SAM" id="Phobius"/>
    </source>
</evidence>
<protein>
    <submittedName>
        <fullName evidence="4">Uncharacterized protein DUF2852</fullName>
    </submittedName>
</protein>
<evidence type="ECO:0000313" key="4">
    <source>
        <dbReference type="EMBL" id="TCT44664.1"/>
    </source>
</evidence>
<reference evidence="4 5" key="1">
    <citation type="submission" date="2019-03" db="EMBL/GenBank/DDBJ databases">
        <title>Freshwater and sediment microbial communities from various areas in North America, analyzing microbe dynamics in response to fracking.</title>
        <authorList>
            <person name="Lamendella R."/>
        </authorList>
    </citation>
    <scope>NUCLEOTIDE SEQUENCE [LARGE SCALE GENOMIC DNA]</scope>
    <source>
        <strain evidence="4 5">175.2</strain>
    </source>
</reference>
<sequence>MNETAWLRPAWTPLTIALMVIGFIVYWPVGLVMLAYIIWGDRINVPRSGGMRQRAEKAFGQCRRSARRAESTMSSSGNAAFDEWRRNEMDRIEAERRKLDEMRADFDNYMRELKKARDREEFERFMREHGTKMDRNREEPSPSI</sequence>
<dbReference type="Proteomes" id="UP000295097">
    <property type="component" value="Unassembled WGS sequence"/>
</dbReference>
<keyword evidence="3" id="KW-0472">Membrane</keyword>
<feature type="transmembrane region" description="Helical" evidence="3">
    <location>
        <begin position="16"/>
        <end position="39"/>
    </location>
</feature>
<comment type="caution">
    <text evidence="4">The sequence shown here is derived from an EMBL/GenBank/DDBJ whole genome shotgun (WGS) entry which is preliminary data.</text>
</comment>